<evidence type="ECO:0000313" key="1">
    <source>
        <dbReference type="EMBL" id="MFB9461542.1"/>
    </source>
</evidence>
<comment type="caution">
    <text evidence="1">The sequence shown here is derived from an EMBL/GenBank/DDBJ whole genome shotgun (WGS) entry which is preliminary data.</text>
</comment>
<accession>A0ABV5MU68</accession>
<dbReference type="EMBL" id="JBHMCY010000003">
    <property type="protein sequence ID" value="MFB9461542.1"/>
    <property type="molecule type" value="Genomic_DNA"/>
</dbReference>
<sequence length="208" mass="20051">MNTIRINKNVRRSLVMAAGVTGAWALGSAAPNADELPVSSLTVPDPADDAEGPLDGVTGVGEESVAEVTSAVTDRAGSVGEAAADATGSAAAQTGQAAKIRGGQAIAGARAARAAVQAEAGTTTAVAVSEARATDEVAPFAAGVAREAGAFAAGVAPFAQDLTATAQGTGGSFTGHAVTGARGVTGSLTPGRAQGCVQEVPDAGGFRH</sequence>
<organism evidence="1 2">
    <name type="scientific">Streptomyces cinereospinus</name>
    <dbReference type="NCBI Taxonomy" id="285561"/>
    <lineage>
        <taxon>Bacteria</taxon>
        <taxon>Bacillati</taxon>
        <taxon>Actinomycetota</taxon>
        <taxon>Actinomycetes</taxon>
        <taxon>Kitasatosporales</taxon>
        <taxon>Streptomycetaceae</taxon>
        <taxon>Streptomyces</taxon>
    </lineage>
</organism>
<keyword evidence="2" id="KW-1185">Reference proteome</keyword>
<proteinExistence type="predicted"/>
<reference evidence="1 2" key="1">
    <citation type="submission" date="2024-09" db="EMBL/GenBank/DDBJ databases">
        <authorList>
            <person name="Sun Q."/>
            <person name="Mori K."/>
        </authorList>
    </citation>
    <scope>NUCLEOTIDE SEQUENCE [LARGE SCALE GENOMIC DNA]</scope>
    <source>
        <strain evidence="1 2">JCM 6917</strain>
    </source>
</reference>
<evidence type="ECO:0000313" key="2">
    <source>
        <dbReference type="Proteomes" id="UP001589709"/>
    </source>
</evidence>
<gene>
    <name evidence="1" type="ORF">ACFF45_02055</name>
</gene>
<name>A0ABV5MU68_9ACTN</name>
<dbReference type="Proteomes" id="UP001589709">
    <property type="component" value="Unassembled WGS sequence"/>
</dbReference>
<dbReference type="RefSeq" id="WP_381341046.1">
    <property type="nucleotide sequence ID" value="NZ_JBHMCY010000003.1"/>
</dbReference>
<protein>
    <submittedName>
        <fullName evidence="1">Uncharacterized protein</fullName>
    </submittedName>
</protein>